<gene>
    <name evidence="2" type="ORF">P5673_017595</name>
</gene>
<dbReference type="EMBL" id="JARQWQ010000038">
    <property type="protein sequence ID" value="KAK2560010.1"/>
    <property type="molecule type" value="Genomic_DNA"/>
</dbReference>
<protein>
    <submittedName>
        <fullName evidence="2">Uncharacterized protein</fullName>
    </submittedName>
</protein>
<name>A0AAD9QEY9_ACRCE</name>
<organism evidence="2 3">
    <name type="scientific">Acropora cervicornis</name>
    <name type="common">Staghorn coral</name>
    <dbReference type="NCBI Taxonomy" id="6130"/>
    <lineage>
        <taxon>Eukaryota</taxon>
        <taxon>Metazoa</taxon>
        <taxon>Cnidaria</taxon>
        <taxon>Anthozoa</taxon>
        <taxon>Hexacorallia</taxon>
        <taxon>Scleractinia</taxon>
        <taxon>Astrocoeniina</taxon>
        <taxon>Acroporidae</taxon>
        <taxon>Acropora</taxon>
    </lineage>
</organism>
<sequence>MGCGNSSLVQDFSEDKKSSVENNKKGKKTESIKEHACGHEEINDKLEDIRQRNKNAQDSAKFERRTQMPSKLSERSGNGAANAWVATKKEERNFKNSQQETTQQSQTLKQLKETSYESEYGRDGVDLNSASFISNGEKLEKRSLRNKNSLDENGFLRSYGKGAKNPPLIRQEESEETFDPSTLIDVQKFKAANAPVTQSPSSVQKTPELTKKEPDSNQETNSNYKKNEFSLKSSNNQEFYDDDEKLLIESIERDFLFSPSPVLPGAAIQ</sequence>
<feature type="compositionally biased region" description="Low complexity" evidence="1">
    <location>
        <begin position="97"/>
        <end position="109"/>
    </location>
</feature>
<evidence type="ECO:0000313" key="2">
    <source>
        <dbReference type="EMBL" id="KAK2560010.1"/>
    </source>
</evidence>
<feature type="compositionally biased region" description="Polar residues" evidence="1">
    <location>
        <begin position="195"/>
        <end position="207"/>
    </location>
</feature>
<proteinExistence type="predicted"/>
<feature type="compositionally biased region" description="Polar residues" evidence="1">
    <location>
        <begin position="1"/>
        <end position="10"/>
    </location>
</feature>
<reference evidence="2" key="1">
    <citation type="journal article" date="2023" name="G3 (Bethesda)">
        <title>Whole genome assembly and annotation of the endangered Caribbean coral Acropora cervicornis.</title>
        <authorList>
            <person name="Selwyn J.D."/>
            <person name="Vollmer S.V."/>
        </authorList>
    </citation>
    <scope>NUCLEOTIDE SEQUENCE</scope>
    <source>
        <strain evidence="2">K2</strain>
    </source>
</reference>
<evidence type="ECO:0000313" key="3">
    <source>
        <dbReference type="Proteomes" id="UP001249851"/>
    </source>
</evidence>
<dbReference type="AlphaFoldDB" id="A0AAD9QEY9"/>
<feature type="compositionally biased region" description="Basic and acidic residues" evidence="1">
    <location>
        <begin position="13"/>
        <end position="51"/>
    </location>
</feature>
<feature type="compositionally biased region" description="Polar residues" evidence="1">
    <location>
        <begin position="217"/>
        <end position="237"/>
    </location>
</feature>
<comment type="caution">
    <text evidence="2">The sequence shown here is derived from an EMBL/GenBank/DDBJ whole genome shotgun (WGS) entry which is preliminary data.</text>
</comment>
<reference evidence="2" key="2">
    <citation type="journal article" date="2023" name="Science">
        <title>Genomic signatures of disease resistance in endangered staghorn corals.</title>
        <authorList>
            <person name="Vollmer S.V."/>
            <person name="Selwyn J.D."/>
            <person name="Despard B.A."/>
            <person name="Roesel C.L."/>
        </authorList>
    </citation>
    <scope>NUCLEOTIDE SEQUENCE</scope>
    <source>
        <strain evidence="2">K2</strain>
    </source>
</reference>
<evidence type="ECO:0000256" key="1">
    <source>
        <dbReference type="SAM" id="MobiDB-lite"/>
    </source>
</evidence>
<dbReference type="Proteomes" id="UP001249851">
    <property type="component" value="Unassembled WGS sequence"/>
</dbReference>
<feature type="region of interest" description="Disordered" evidence="1">
    <location>
        <begin position="1"/>
        <end position="237"/>
    </location>
</feature>
<feature type="compositionally biased region" description="Basic and acidic residues" evidence="1">
    <location>
        <begin position="110"/>
        <end position="125"/>
    </location>
</feature>
<accession>A0AAD9QEY9</accession>
<keyword evidence="3" id="KW-1185">Reference proteome</keyword>